<reference evidence="3" key="1">
    <citation type="submission" date="2022-11" db="UniProtKB">
        <authorList>
            <consortium name="WormBaseParasite"/>
        </authorList>
    </citation>
    <scope>IDENTIFICATION</scope>
</reference>
<sequence length="175" mass="19906">MKIEWLIINSLLVLLLYDSNNGELLAPLEKQIRKKCVEFCQSSLICSNGCSLFSMDSRFTCDKDCPVTSTVCETGCRTAESMYIYKVQALFEKSQAVIDRNSSQKIVLAWRLEPYDLSNLLFMNNRGQTNSLLLRVEIKRPNEQFYNVLNRNIGISPSLVTADLPLDEFAAGIYE</sequence>
<proteinExistence type="predicted"/>
<protein>
    <submittedName>
        <fullName evidence="3">VDE lipocalin domain-containing protein</fullName>
    </submittedName>
</protein>
<evidence type="ECO:0000256" key="1">
    <source>
        <dbReference type="SAM" id="SignalP"/>
    </source>
</evidence>
<keyword evidence="2" id="KW-1185">Reference proteome</keyword>
<keyword evidence="1" id="KW-0732">Signal</keyword>
<organism evidence="2 3">
    <name type="scientific">Romanomermis culicivorax</name>
    <name type="common">Nematode worm</name>
    <dbReference type="NCBI Taxonomy" id="13658"/>
    <lineage>
        <taxon>Eukaryota</taxon>
        <taxon>Metazoa</taxon>
        <taxon>Ecdysozoa</taxon>
        <taxon>Nematoda</taxon>
        <taxon>Enoplea</taxon>
        <taxon>Dorylaimia</taxon>
        <taxon>Mermithida</taxon>
        <taxon>Mermithoidea</taxon>
        <taxon>Mermithidae</taxon>
        <taxon>Romanomermis</taxon>
    </lineage>
</organism>
<accession>A0A915K4K1</accession>
<name>A0A915K4K1_ROMCU</name>
<evidence type="ECO:0000313" key="3">
    <source>
        <dbReference type="WBParaSite" id="nRc.2.0.1.t33134-RA"/>
    </source>
</evidence>
<feature type="signal peptide" evidence="1">
    <location>
        <begin position="1"/>
        <end position="22"/>
    </location>
</feature>
<dbReference type="AlphaFoldDB" id="A0A915K4K1"/>
<dbReference type="WBParaSite" id="nRc.2.0.1.t33134-RA">
    <property type="protein sequence ID" value="nRc.2.0.1.t33134-RA"/>
    <property type="gene ID" value="nRc.2.0.1.g33134"/>
</dbReference>
<evidence type="ECO:0000313" key="2">
    <source>
        <dbReference type="Proteomes" id="UP000887565"/>
    </source>
</evidence>
<feature type="chain" id="PRO_5037839937" evidence="1">
    <location>
        <begin position="23"/>
        <end position="175"/>
    </location>
</feature>
<dbReference type="Proteomes" id="UP000887565">
    <property type="component" value="Unplaced"/>
</dbReference>